<dbReference type="Proteomes" id="UP000235005">
    <property type="component" value="Unassembled WGS sequence"/>
</dbReference>
<evidence type="ECO:0000313" key="2">
    <source>
        <dbReference type="Proteomes" id="UP000235005"/>
    </source>
</evidence>
<dbReference type="PROSITE" id="PS01229">
    <property type="entry name" value="COF_2"/>
    <property type="match status" value="1"/>
</dbReference>
<dbReference type="Pfam" id="PF08282">
    <property type="entry name" value="Hydrolase_3"/>
    <property type="match status" value="1"/>
</dbReference>
<dbReference type="Gene3D" id="3.40.50.1000">
    <property type="entry name" value="HAD superfamily/HAD-like"/>
    <property type="match status" value="1"/>
</dbReference>
<dbReference type="PROSITE" id="PS01228">
    <property type="entry name" value="COF_1"/>
    <property type="match status" value="1"/>
</dbReference>
<dbReference type="InterPro" id="IPR023214">
    <property type="entry name" value="HAD_sf"/>
</dbReference>
<reference evidence="1 2" key="1">
    <citation type="submission" date="2018-01" db="EMBL/GenBank/DDBJ databases">
        <title>The draft genome sequence of Halioglobus lutimaris HF004.</title>
        <authorList>
            <person name="Du Z.-J."/>
            <person name="Shi M.-J."/>
        </authorList>
    </citation>
    <scope>NUCLEOTIDE SEQUENCE [LARGE SCALE GENOMIC DNA]</scope>
    <source>
        <strain evidence="1 2">HF004</strain>
    </source>
</reference>
<dbReference type="OrthoDB" id="5498330at2"/>
<organism evidence="1 2">
    <name type="scientific">Pseudohalioglobus lutimaris</name>
    <dbReference type="NCBI Taxonomy" id="1737061"/>
    <lineage>
        <taxon>Bacteria</taxon>
        <taxon>Pseudomonadati</taxon>
        <taxon>Pseudomonadota</taxon>
        <taxon>Gammaproteobacteria</taxon>
        <taxon>Cellvibrionales</taxon>
        <taxon>Halieaceae</taxon>
        <taxon>Pseudohalioglobus</taxon>
    </lineage>
</organism>
<dbReference type="GO" id="GO:0000287">
    <property type="term" value="F:magnesium ion binding"/>
    <property type="evidence" value="ECO:0007669"/>
    <property type="project" value="TreeGrafter"/>
</dbReference>
<keyword evidence="2" id="KW-1185">Reference proteome</keyword>
<comment type="caution">
    <text evidence="1">The sequence shown here is derived from an EMBL/GenBank/DDBJ whole genome shotgun (WGS) entry which is preliminary data.</text>
</comment>
<dbReference type="InterPro" id="IPR036412">
    <property type="entry name" value="HAD-like_sf"/>
</dbReference>
<gene>
    <name evidence="1" type="ORF">C0039_00330</name>
</gene>
<dbReference type="Gene3D" id="3.30.1240.10">
    <property type="match status" value="1"/>
</dbReference>
<protein>
    <submittedName>
        <fullName evidence="1">Haloacid dehalogenase</fullName>
    </submittedName>
</protein>
<evidence type="ECO:0000313" key="1">
    <source>
        <dbReference type="EMBL" id="PLW70616.1"/>
    </source>
</evidence>
<dbReference type="EMBL" id="PKUS01000001">
    <property type="protein sequence ID" value="PLW70616.1"/>
    <property type="molecule type" value="Genomic_DNA"/>
</dbReference>
<sequence>MELIVFDLDGTLLNKESAISDYTSETLRLLAEHQIAYTVATGRTLHSARSVLGEHDFLLPQAYKNGVMTWHPEEMRFTKGAMLTMSELDHVFRAFRYADVTPLVFTLDEKQRSTVYHAPLKSGIEQELVSHAGLGDNLRTRALDELPGDAVITHVNAIGPCEAIETVLRSVNEEPQLVAYSGTLRDDRQWRWLDLHHSEASKGGAIADLRDILGIERVICFGDSDNDLSMFAVADESYAPANANDAIKAAATAVIGHHDEEGIARFLRERFKLN</sequence>
<proteinExistence type="predicted"/>
<dbReference type="PANTHER" id="PTHR10000:SF8">
    <property type="entry name" value="HAD SUPERFAMILY HYDROLASE-LIKE, TYPE 3"/>
    <property type="match status" value="1"/>
</dbReference>
<dbReference type="PANTHER" id="PTHR10000">
    <property type="entry name" value="PHOSPHOSERINE PHOSPHATASE"/>
    <property type="match status" value="1"/>
</dbReference>
<dbReference type="GO" id="GO:0005829">
    <property type="term" value="C:cytosol"/>
    <property type="evidence" value="ECO:0007669"/>
    <property type="project" value="TreeGrafter"/>
</dbReference>
<dbReference type="GO" id="GO:0016791">
    <property type="term" value="F:phosphatase activity"/>
    <property type="evidence" value="ECO:0007669"/>
    <property type="project" value="TreeGrafter"/>
</dbReference>
<accession>A0A2N5X7Z5</accession>
<dbReference type="RefSeq" id="WP_101516935.1">
    <property type="nucleotide sequence ID" value="NZ_PKUS01000001.1"/>
</dbReference>
<dbReference type="AlphaFoldDB" id="A0A2N5X7Z5"/>
<dbReference type="SUPFAM" id="SSF56784">
    <property type="entry name" value="HAD-like"/>
    <property type="match status" value="1"/>
</dbReference>
<name>A0A2N5X7Z5_9GAMM</name>